<accession>A0A2T0LBL4</accession>
<proteinExistence type="predicted"/>
<dbReference type="RefSeq" id="WP_281257619.1">
    <property type="nucleotide sequence ID" value="NZ_PVNE01000030.1"/>
</dbReference>
<evidence type="ECO:0000313" key="2">
    <source>
        <dbReference type="Proteomes" id="UP000237797"/>
    </source>
</evidence>
<evidence type="ECO:0000313" key="1">
    <source>
        <dbReference type="EMBL" id="PRX39074.1"/>
    </source>
</evidence>
<name>A0A2T0LBL4_9BACL</name>
<comment type="caution">
    <text evidence="1">The sequence shown here is derived from an EMBL/GenBank/DDBJ whole genome shotgun (WGS) entry which is preliminary data.</text>
</comment>
<dbReference type="Proteomes" id="UP000237797">
    <property type="component" value="Unassembled WGS sequence"/>
</dbReference>
<dbReference type="AlphaFoldDB" id="A0A2T0LBL4"/>
<organism evidence="1 2">
    <name type="scientific">Planifilum fimeticola</name>
    <dbReference type="NCBI Taxonomy" id="201975"/>
    <lineage>
        <taxon>Bacteria</taxon>
        <taxon>Bacillati</taxon>
        <taxon>Bacillota</taxon>
        <taxon>Bacilli</taxon>
        <taxon>Bacillales</taxon>
        <taxon>Thermoactinomycetaceae</taxon>
        <taxon>Planifilum</taxon>
    </lineage>
</organism>
<sequence length="44" mass="5261">MNTEPEVKVRVTRRFNASLERVLDARLDLEMIDKRMFVPAVREE</sequence>
<reference evidence="1 2" key="1">
    <citation type="submission" date="2018-03" db="EMBL/GenBank/DDBJ databases">
        <title>Genomic Encyclopedia of Archaeal and Bacterial Type Strains, Phase II (KMG-II): from individual species to whole genera.</title>
        <authorList>
            <person name="Goeker M."/>
        </authorList>
    </citation>
    <scope>NUCLEOTIDE SEQUENCE [LARGE SCALE GENOMIC DNA]</scope>
    <source>
        <strain evidence="1 2">DSM 44946</strain>
    </source>
</reference>
<dbReference type="EMBL" id="PVNE01000030">
    <property type="protein sequence ID" value="PRX39074.1"/>
    <property type="molecule type" value="Genomic_DNA"/>
</dbReference>
<keyword evidence="2" id="KW-1185">Reference proteome</keyword>
<gene>
    <name evidence="1" type="ORF">CLV97_13014</name>
</gene>
<protein>
    <submittedName>
        <fullName evidence="1">Uncharacterized protein</fullName>
    </submittedName>
</protein>